<dbReference type="PANTHER" id="PTHR44029:SF1">
    <property type="entry name" value="DNAJ HOMOLOG SUBFAMILY C MEMBER 21"/>
    <property type="match status" value="1"/>
</dbReference>
<dbReference type="SUPFAM" id="SSF46565">
    <property type="entry name" value="Chaperone J-domain"/>
    <property type="match status" value="1"/>
</dbReference>
<dbReference type="InterPro" id="IPR018253">
    <property type="entry name" value="DnaJ_domain_CS"/>
</dbReference>
<dbReference type="InterPro" id="IPR022755">
    <property type="entry name" value="Znf_C2H2_jaz"/>
</dbReference>
<dbReference type="InterPro" id="IPR054076">
    <property type="entry name" value="ZUO1-like_ZHD"/>
</dbReference>
<dbReference type="PROSITE" id="PS00028">
    <property type="entry name" value="ZINC_FINGER_C2H2_1"/>
    <property type="match status" value="2"/>
</dbReference>
<dbReference type="PROSITE" id="PS50076">
    <property type="entry name" value="DNAJ_2"/>
    <property type="match status" value="1"/>
</dbReference>
<feature type="domain" description="J" evidence="6">
    <location>
        <begin position="5"/>
        <end position="71"/>
    </location>
</feature>
<dbReference type="Gene3D" id="1.10.287.110">
    <property type="entry name" value="DnaJ domain"/>
    <property type="match status" value="1"/>
</dbReference>
<keyword evidence="9" id="KW-1185">Reference proteome</keyword>
<dbReference type="EMBL" id="GG745329">
    <property type="protein sequence ID" value="KNE55513.1"/>
    <property type="molecule type" value="Genomic_DNA"/>
</dbReference>
<dbReference type="PANTHER" id="PTHR44029">
    <property type="entry name" value="DNAJ HOMOLOG SUBFAMILY C MEMBER 21"/>
    <property type="match status" value="1"/>
</dbReference>
<keyword evidence="1" id="KW-0479">Metal-binding</keyword>
<accession>A0A0L0RYU9</accession>
<dbReference type="GO" id="GO:0003676">
    <property type="term" value="F:nucleic acid binding"/>
    <property type="evidence" value="ECO:0007669"/>
    <property type="project" value="InterPro"/>
</dbReference>
<dbReference type="OMA" id="FTWMEQW"/>
<reference evidence="9" key="2">
    <citation type="submission" date="2009-11" db="EMBL/GenBank/DDBJ databases">
        <title>The Genome Sequence of Allomyces macrogynus strain ATCC 38327.</title>
        <authorList>
            <consortium name="The Broad Institute Genome Sequencing Platform"/>
            <person name="Russ C."/>
            <person name="Cuomo C."/>
            <person name="Shea T."/>
            <person name="Young S.K."/>
            <person name="Zeng Q."/>
            <person name="Koehrsen M."/>
            <person name="Haas B."/>
            <person name="Borodovsky M."/>
            <person name="Guigo R."/>
            <person name="Alvarado L."/>
            <person name="Berlin A."/>
            <person name="Borenstein D."/>
            <person name="Chen Z."/>
            <person name="Engels R."/>
            <person name="Freedman E."/>
            <person name="Gellesch M."/>
            <person name="Goldberg J."/>
            <person name="Griggs A."/>
            <person name="Gujja S."/>
            <person name="Heiman D."/>
            <person name="Hepburn T."/>
            <person name="Howarth C."/>
            <person name="Jen D."/>
            <person name="Larson L."/>
            <person name="Lewis B."/>
            <person name="Mehta T."/>
            <person name="Park D."/>
            <person name="Pearson M."/>
            <person name="Roberts A."/>
            <person name="Saif S."/>
            <person name="Shenoy N."/>
            <person name="Sisk P."/>
            <person name="Stolte C."/>
            <person name="Sykes S."/>
            <person name="Walk T."/>
            <person name="White J."/>
            <person name="Yandava C."/>
            <person name="Burger G."/>
            <person name="Gray M.W."/>
            <person name="Holland P.W.H."/>
            <person name="King N."/>
            <person name="Lang F.B.F."/>
            <person name="Roger A.J."/>
            <person name="Ruiz-Trillo I."/>
            <person name="Lander E."/>
            <person name="Nusbaum C."/>
        </authorList>
    </citation>
    <scope>NUCLEOTIDE SEQUENCE [LARGE SCALE GENOMIC DNA]</scope>
    <source>
        <strain evidence="9">ATCC 38327</strain>
    </source>
</reference>
<sequence length="552" mass="61492">MARTCHYEVLGVERTATEADLKKAYRKKALECHPDKNRDDPQGAQDRFILVQQAYEVLTDPQERAWYDAHRDQILRDADGDASGTGLSTDTLMRYFSSGIHSGFNDRSDGFYAIYRNLFAQLFQEELAARDYAARDEVVALHPDWYRVTFGDAQADKATVDLFYGHWDGFATVKSFSWRDKWDLRNAPDRRIRRLMEKENKKLRDTERREYVDTVKKLVDFVKKRDPRVKAFAEQAAQERQARQQQHLENLKQMKAAQAQAASEYVEQDWARVDYSKLDGFSDLDSDDDESDVDGIDAVADQLDELELDHDLYCAACDKFLAGPEAVAHHESTKAHAKRVAKLRQELAADDEFMERHTPISDQAEGDGGADAPTPAGLDEHDAPSAAPTFDCGPCDKVFTTQAQLDAHCKSKKHLKAVREAKAASKAKPVSAKAAKSTPATPSPQPPSSPTDDLAAEVVRPDAAADEGDDDETPSPVSKAKAKKAKKDKANAAATADASTTHRCNVCSTDFPSRSKLFSHIKETGHALAVKFQGSADDWDEIRGKGGKKKRR</sequence>
<dbReference type="InterPro" id="IPR003604">
    <property type="entry name" value="Matrin/U1-like-C_Znf_C2H2"/>
</dbReference>
<protein>
    <recommendedName>
        <fullName evidence="10">J domain-containing protein</fullName>
    </recommendedName>
</protein>
<dbReference type="Pfam" id="PF12171">
    <property type="entry name" value="zf-C2H2_jaz"/>
    <property type="match status" value="1"/>
</dbReference>
<dbReference type="Gene3D" id="3.30.160.60">
    <property type="entry name" value="Classic Zinc Finger"/>
    <property type="match status" value="2"/>
</dbReference>
<evidence type="ECO:0000259" key="7">
    <source>
        <dbReference type="PROSITE" id="PS50157"/>
    </source>
</evidence>
<dbReference type="InterPro" id="IPR036869">
    <property type="entry name" value="J_dom_sf"/>
</dbReference>
<dbReference type="STRING" id="578462.A0A0L0RYU9"/>
<dbReference type="OrthoDB" id="5894at2759"/>
<evidence type="ECO:0000313" key="9">
    <source>
        <dbReference type="Proteomes" id="UP000054350"/>
    </source>
</evidence>
<organism evidence="8 9">
    <name type="scientific">Allomyces macrogynus (strain ATCC 38327)</name>
    <name type="common">Allomyces javanicus var. macrogynus</name>
    <dbReference type="NCBI Taxonomy" id="578462"/>
    <lineage>
        <taxon>Eukaryota</taxon>
        <taxon>Fungi</taxon>
        <taxon>Fungi incertae sedis</taxon>
        <taxon>Blastocladiomycota</taxon>
        <taxon>Blastocladiomycetes</taxon>
        <taxon>Blastocladiales</taxon>
        <taxon>Blastocladiaceae</taxon>
        <taxon>Allomyces</taxon>
    </lineage>
</organism>
<evidence type="ECO:0000313" key="8">
    <source>
        <dbReference type="EMBL" id="KNE55513.1"/>
    </source>
</evidence>
<dbReference type="SMART" id="SM00355">
    <property type="entry name" value="ZnF_C2H2"/>
    <property type="match status" value="3"/>
</dbReference>
<dbReference type="PRINTS" id="PR00625">
    <property type="entry name" value="JDOMAIN"/>
</dbReference>
<dbReference type="CDD" id="cd06257">
    <property type="entry name" value="DnaJ"/>
    <property type="match status" value="1"/>
</dbReference>
<dbReference type="SMART" id="SM00271">
    <property type="entry name" value="DnaJ"/>
    <property type="match status" value="1"/>
</dbReference>
<dbReference type="AlphaFoldDB" id="A0A0L0RYU9"/>
<name>A0A0L0RYU9_ALLM3</name>
<dbReference type="SMART" id="SM00451">
    <property type="entry name" value="ZnF_U1"/>
    <property type="match status" value="2"/>
</dbReference>
<feature type="compositionally biased region" description="Low complexity" evidence="5">
    <location>
        <begin position="424"/>
        <end position="440"/>
    </location>
</feature>
<evidence type="ECO:0008006" key="10">
    <source>
        <dbReference type="Google" id="ProtNLM"/>
    </source>
</evidence>
<evidence type="ECO:0000256" key="4">
    <source>
        <dbReference type="PROSITE-ProRule" id="PRU00042"/>
    </source>
</evidence>
<feature type="domain" description="C2H2-type" evidence="7">
    <location>
        <begin position="390"/>
        <end position="414"/>
    </location>
</feature>
<dbReference type="InterPro" id="IPR013087">
    <property type="entry name" value="Znf_C2H2_type"/>
</dbReference>
<keyword evidence="3" id="KW-0862">Zinc</keyword>
<evidence type="ECO:0000256" key="2">
    <source>
        <dbReference type="ARBA" id="ARBA00022771"/>
    </source>
</evidence>
<feature type="region of interest" description="Disordered" evidence="5">
    <location>
        <begin position="348"/>
        <end position="385"/>
    </location>
</feature>
<dbReference type="GO" id="GO:0008270">
    <property type="term" value="F:zinc ion binding"/>
    <property type="evidence" value="ECO:0007669"/>
    <property type="project" value="UniProtKB-KW"/>
</dbReference>
<keyword evidence="2 4" id="KW-0863">Zinc-finger</keyword>
<evidence type="ECO:0000256" key="3">
    <source>
        <dbReference type="ARBA" id="ARBA00022833"/>
    </source>
</evidence>
<dbReference type="InterPro" id="IPR051964">
    <property type="entry name" value="Chaperone_stress_response"/>
</dbReference>
<dbReference type="SUPFAM" id="SSF57667">
    <property type="entry name" value="beta-beta-alpha zinc fingers"/>
    <property type="match status" value="2"/>
</dbReference>
<dbReference type="InterPro" id="IPR001623">
    <property type="entry name" value="DnaJ_domain"/>
</dbReference>
<gene>
    <name evidence="8" type="ORF">AMAG_01401</name>
</gene>
<dbReference type="Pfam" id="PF00226">
    <property type="entry name" value="DnaJ"/>
    <property type="match status" value="1"/>
</dbReference>
<dbReference type="Proteomes" id="UP000054350">
    <property type="component" value="Unassembled WGS sequence"/>
</dbReference>
<evidence type="ECO:0000259" key="6">
    <source>
        <dbReference type="PROSITE" id="PS50076"/>
    </source>
</evidence>
<reference evidence="8 9" key="1">
    <citation type="submission" date="2009-11" db="EMBL/GenBank/DDBJ databases">
        <title>Annotation of Allomyces macrogynus ATCC 38327.</title>
        <authorList>
            <consortium name="The Broad Institute Genome Sequencing Platform"/>
            <person name="Russ C."/>
            <person name="Cuomo C."/>
            <person name="Burger G."/>
            <person name="Gray M.W."/>
            <person name="Holland P.W.H."/>
            <person name="King N."/>
            <person name="Lang F.B.F."/>
            <person name="Roger A.J."/>
            <person name="Ruiz-Trillo I."/>
            <person name="Young S.K."/>
            <person name="Zeng Q."/>
            <person name="Gargeya S."/>
            <person name="Fitzgerald M."/>
            <person name="Haas B."/>
            <person name="Abouelleil A."/>
            <person name="Alvarado L."/>
            <person name="Arachchi H.M."/>
            <person name="Berlin A."/>
            <person name="Chapman S.B."/>
            <person name="Gearin G."/>
            <person name="Goldberg J."/>
            <person name="Griggs A."/>
            <person name="Gujja S."/>
            <person name="Hansen M."/>
            <person name="Heiman D."/>
            <person name="Howarth C."/>
            <person name="Larimer J."/>
            <person name="Lui A."/>
            <person name="MacDonald P.J.P."/>
            <person name="McCowen C."/>
            <person name="Montmayeur A."/>
            <person name="Murphy C."/>
            <person name="Neiman D."/>
            <person name="Pearson M."/>
            <person name="Priest M."/>
            <person name="Roberts A."/>
            <person name="Saif S."/>
            <person name="Shea T."/>
            <person name="Sisk P."/>
            <person name="Stolte C."/>
            <person name="Sykes S."/>
            <person name="Wortman J."/>
            <person name="Nusbaum C."/>
            <person name="Birren B."/>
        </authorList>
    </citation>
    <scope>NUCLEOTIDE SEQUENCE [LARGE SCALE GENOMIC DNA]</scope>
    <source>
        <strain evidence="8 9">ATCC 38327</strain>
    </source>
</reference>
<evidence type="ECO:0000256" key="1">
    <source>
        <dbReference type="ARBA" id="ARBA00022723"/>
    </source>
</evidence>
<dbReference type="InterPro" id="IPR036236">
    <property type="entry name" value="Znf_C2H2_sf"/>
</dbReference>
<dbReference type="Pfam" id="PF21884">
    <property type="entry name" value="ZUO1-like_ZHD"/>
    <property type="match status" value="1"/>
</dbReference>
<dbReference type="GO" id="GO:0005737">
    <property type="term" value="C:cytoplasm"/>
    <property type="evidence" value="ECO:0007669"/>
    <property type="project" value="TreeGrafter"/>
</dbReference>
<feature type="region of interest" description="Disordered" evidence="5">
    <location>
        <begin position="420"/>
        <end position="502"/>
    </location>
</feature>
<proteinExistence type="predicted"/>
<dbReference type="PROSITE" id="PS00636">
    <property type="entry name" value="DNAJ_1"/>
    <property type="match status" value="1"/>
</dbReference>
<evidence type="ECO:0000256" key="5">
    <source>
        <dbReference type="SAM" id="MobiDB-lite"/>
    </source>
</evidence>
<dbReference type="eggNOG" id="KOG0717">
    <property type="taxonomic scope" value="Eukaryota"/>
</dbReference>
<dbReference type="PROSITE" id="PS50157">
    <property type="entry name" value="ZINC_FINGER_C2H2_2"/>
    <property type="match status" value="1"/>
</dbReference>
<feature type="compositionally biased region" description="Acidic residues" evidence="5">
    <location>
        <begin position="464"/>
        <end position="473"/>
    </location>
</feature>
<dbReference type="VEuPathDB" id="FungiDB:AMAG_01401"/>